<gene>
    <name evidence="1" type="ORF">GCM10022419_064650</name>
</gene>
<organism evidence="1 2">
    <name type="scientific">Nonomuraea rosea</name>
    <dbReference type="NCBI Taxonomy" id="638574"/>
    <lineage>
        <taxon>Bacteria</taxon>
        <taxon>Bacillati</taxon>
        <taxon>Actinomycetota</taxon>
        <taxon>Actinomycetes</taxon>
        <taxon>Streptosporangiales</taxon>
        <taxon>Streptosporangiaceae</taxon>
        <taxon>Nonomuraea</taxon>
    </lineage>
</organism>
<dbReference type="Proteomes" id="UP001500630">
    <property type="component" value="Unassembled WGS sequence"/>
</dbReference>
<accession>A0ABP6Y0P1</accession>
<name>A0ABP6Y0P1_9ACTN</name>
<protein>
    <submittedName>
        <fullName evidence="1">Uncharacterized protein</fullName>
    </submittedName>
</protein>
<evidence type="ECO:0000313" key="1">
    <source>
        <dbReference type="EMBL" id="GAA3574641.1"/>
    </source>
</evidence>
<dbReference type="EMBL" id="BAABDQ010000016">
    <property type="protein sequence ID" value="GAA3574641.1"/>
    <property type="molecule type" value="Genomic_DNA"/>
</dbReference>
<reference evidence="2" key="1">
    <citation type="journal article" date="2019" name="Int. J. Syst. Evol. Microbiol.">
        <title>The Global Catalogue of Microorganisms (GCM) 10K type strain sequencing project: providing services to taxonomists for standard genome sequencing and annotation.</title>
        <authorList>
            <consortium name="The Broad Institute Genomics Platform"/>
            <consortium name="The Broad Institute Genome Sequencing Center for Infectious Disease"/>
            <person name="Wu L."/>
            <person name="Ma J."/>
        </authorList>
    </citation>
    <scope>NUCLEOTIDE SEQUENCE [LARGE SCALE GENOMIC DNA]</scope>
    <source>
        <strain evidence="2">JCM 17326</strain>
    </source>
</reference>
<evidence type="ECO:0000313" key="2">
    <source>
        <dbReference type="Proteomes" id="UP001500630"/>
    </source>
</evidence>
<keyword evidence="2" id="KW-1185">Reference proteome</keyword>
<sequence length="113" mass="11711">MDAAVQDERVLDAAGAVGPLPADLHGHVPAVRLSLPGTRCTSRSACISADFNGSRVPSAVSSTLIRTAPAPIRTLPSPQRSEKATCLAGTSSPLLEVCSPVRRSRNHADSTAR</sequence>
<comment type="caution">
    <text evidence="1">The sequence shown here is derived from an EMBL/GenBank/DDBJ whole genome shotgun (WGS) entry which is preliminary data.</text>
</comment>
<proteinExistence type="predicted"/>